<comment type="pathway">
    <text evidence="9">Protein modification; protein glycosylation.</text>
</comment>
<dbReference type="GO" id="GO:0005789">
    <property type="term" value="C:endoplasmic reticulum membrane"/>
    <property type="evidence" value="ECO:0007669"/>
    <property type="project" value="UniProtKB-SubCell"/>
</dbReference>
<keyword evidence="9" id="KW-0521">NADP</keyword>
<gene>
    <name evidence="11" type="ORF">ECPE_LOCUS14841</name>
</gene>
<keyword evidence="9" id="KW-0560">Oxidoreductase</keyword>
<organism evidence="11 12">
    <name type="scientific">Echinostoma caproni</name>
    <dbReference type="NCBI Taxonomy" id="27848"/>
    <lineage>
        <taxon>Eukaryota</taxon>
        <taxon>Metazoa</taxon>
        <taxon>Spiralia</taxon>
        <taxon>Lophotrochozoa</taxon>
        <taxon>Platyhelminthes</taxon>
        <taxon>Trematoda</taxon>
        <taxon>Digenea</taxon>
        <taxon>Plagiorchiida</taxon>
        <taxon>Echinostomata</taxon>
        <taxon>Echinostomatoidea</taxon>
        <taxon>Echinostomatidae</taxon>
        <taxon>Echinostoma</taxon>
    </lineage>
</organism>
<dbReference type="GO" id="GO:0160198">
    <property type="term" value="F:polyprenal reductase activity"/>
    <property type="evidence" value="ECO:0007669"/>
    <property type="project" value="UniProtKB-EC"/>
</dbReference>
<dbReference type="UniPathway" id="UPA00378"/>
<comment type="function">
    <text evidence="9">Plays a key role in early steps of protein N-linked glycosylation by being involved in the conversion of polyprenol into dolichol. Acts as a polyprenal reductase that mediates the reduction of polyprenal into dolichal in a NADP-dependent mechanism. Dolichols are required for the synthesis of dolichol-linked monosaccharides and the oligosaccharide precursor used for N-glycosylation.</text>
</comment>
<dbReference type="EC" id="1.3.1.94" evidence="2 9"/>
<evidence type="ECO:0000256" key="2">
    <source>
        <dbReference type="ARBA" id="ARBA00012522"/>
    </source>
</evidence>
<feature type="domain" description="3-oxo-5-alpha-steroid 4-dehydrogenase C-terminal" evidence="10">
    <location>
        <begin position="110"/>
        <end position="194"/>
    </location>
</feature>
<accession>A0A3P8L6D6</accession>
<protein>
    <recommendedName>
        <fullName evidence="7 9">Polyprenal reductase</fullName>
        <ecNumber evidence="2 9">1.3.1.94</ecNumber>
    </recommendedName>
</protein>
<comment type="similarity">
    <text evidence="6 9">Belongs to the steroid 5-alpha reductase family. Polyprenal reductase subfamily.</text>
</comment>
<evidence type="ECO:0000256" key="6">
    <source>
        <dbReference type="ARBA" id="ARBA00046320"/>
    </source>
</evidence>
<comment type="subcellular location">
    <subcellularLocation>
        <location evidence="1">Endomembrane system</location>
        <topology evidence="1">Multi-pass membrane protein</topology>
    </subcellularLocation>
    <subcellularLocation>
        <location evidence="9">Endoplasmic reticulum membrane</location>
    </subcellularLocation>
</comment>
<feature type="transmembrane region" description="Helical" evidence="9">
    <location>
        <begin position="31"/>
        <end position="50"/>
    </location>
</feature>
<dbReference type="PANTHER" id="PTHR14624:SF0">
    <property type="entry name" value="POLYPRENOL REDUCTASE"/>
    <property type="match status" value="1"/>
</dbReference>
<evidence type="ECO:0000256" key="5">
    <source>
        <dbReference type="ARBA" id="ARBA00023136"/>
    </source>
</evidence>
<dbReference type="PANTHER" id="PTHR14624">
    <property type="entry name" value="DFG10 PROTEIN"/>
    <property type="match status" value="1"/>
</dbReference>
<keyword evidence="3 9" id="KW-0812">Transmembrane</keyword>
<feature type="transmembrane region" description="Helical" evidence="9">
    <location>
        <begin position="7"/>
        <end position="25"/>
    </location>
</feature>
<dbReference type="GO" id="GO:0016095">
    <property type="term" value="P:polyprenol catabolic process"/>
    <property type="evidence" value="ECO:0007669"/>
    <property type="project" value="UniProtKB-UniRule"/>
</dbReference>
<dbReference type="Proteomes" id="UP000272942">
    <property type="component" value="Unassembled WGS sequence"/>
</dbReference>
<keyword evidence="9" id="KW-0256">Endoplasmic reticulum</keyword>
<dbReference type="GO" id="GO:0003865">
    <property type="term" value="F:3-oxo-5-alpha-steroid 4-dehydrogenase activity"/>
    <property type="evidence" value="ECO:0007669"/>
    <property type="project" value="TreeGrafter"/>
</dbReference>
<dbReference type="InterPro" id="IPR001104">
    <property type="entry name" value="3-oxo-5_a-steroid_4-DH_C"/>
</dbReference>
<keyword evidence="5 9" id="KW-0472">Membrane</keyword>
<keyword evidence="12" id="KW-1185">Reference proteome</keyword>
<dbReference type="EMBL" id="UZAN01058716">
    <property type="protein sequence ID" value="VDP92113.1"/>
    <property type="molecule type" value="Genomic_DNA"/>
</dbReference>
<evidence type="ECO:0000256" key="8">
    <source>
        <dbReference type="ARBA" id="ARBA00049427"/>
    </source>
</evidence>
<dbReference type="GO" id="GO:0006488">
    <property type="term" value="P:dolichol-linked oligosaccharide biosynthetic process"/>
    <property type="evidence" value="ECO:0007669"/>
    <property type="project" value="UniProtKB-UniRule"/>
</dbReference>
<evidence type="ECO:0000313" key="12">
    <source>
        <dbReference type="Proteomes" id="UP000272942"/>
    </source>
</evidence>
<dbReference type="OrthoDB" id="5788137at2759"/>
<reference evidence="11 12" key="1">
    <citation type="submission" date="2018-11" db="EMBL/GenBank/DDBJ databases">
        <authorList>
            <consortium name="Pathogen Informatics"/>
        </authorList>
    </citation>
    <scope>NUCLEOTIDE SEQUENCE [LARGE SCALE GENOMIC DNA]</scope>
    <source>
        <strain evidence="11 12">Egypt</strain>
    </source>
</reference>
<evidence type="ECO:0000259" key="10">
    <source>
        <dbReference type="Pfam" id="PF02544"/>
    </source>
</evidence>
<dbReference type="GO" id="GO:0102389">
    <property type="term" value="F:polyprenol reductase activity"/>
    <property type="evidence" value="ECO:0007669"/>
    <property type="project" value="UniProtKB-UniRule"/>
</dbReference>
<evidence type="ECO:0000256" key="7">
    <source>
        <dbReference type="ARBA" id="ARBA00047186"/>
    </source>
</evidence>
<feature type="transmembrane region" description="Helical" evidence="9">
    <location>
        <begin position="152"/>
        <end position="170"/>
    </location>
</feature>
<dbReference type="AlphaFoldDB" id="A0A3P8L6D6"/>
<comment type="caution">
    <text evidence="9">Lacks conserved residue(s) required for the propagation of feature annotation.</text>
</comment>
<sequence>MYYFLSQTLYVMLILFMLVWTPNLNPKVPPHITILVSLAVFFLHVIRRFYETIYISCFGKNQMSITHFTVGELFYCAVPVALHCTRNEAGKQSDTYLHKPGIKPHYSEYESANGRYFVPVGSMFQHISCPHFLFEIALYLSFHWFLTARWTLFSHIVLFVFINQTCAAWITHNWYQEHFPEWAAIRSALVPHIF</sequence>
<evidence type="ECO:0000256" key="9">
    <source>
        <dbReference type="RuleBase" id="RU367081"/>
    </source>
</evidence>
<dbReference type="PROSITE" id="PS50244">
    <property type="entry name" value="S5A_REDUCTASE"/>
    <property type="match status" value="1"/>
</dbReference>
<keyword evidence="4 9" id="KW-1133">Transmembrane helix</keyword>
<proteinExistence type="inferred from homology"/>
<name>A0A3P8L6D6_9TREM</name>
<evidence type="ECO:0000256" key="4">
    <source>
        <dbReference type="ARBA" id="ARBA00022989"/>
    </source>
</evidence>
<dbReference type="Pfam" id="PF02544">
    <property type="entry name" value="Steroid_dh"/>
    <property type="match status" value="1"/>
</dbReference>
<comment type="catalytic activity">
    <reaction evidence="8 9">
        <text>a di-trans,poly-cis-dolichal + NADP(+) = a di-trans,poly-cis-polyprenal + NADPH + H(+)</text>
        <dbReference type="Rhea" id="RHEA:80727"/>
        <dbReference type="Rhea" id="RHEA-COMP:19536"/>
        <dbReference type="Rhea" id="RHEA-COMP:19537"/>
        <dbReference type="ChEBI" id="CHEBI:15378"/>
        <dbReference type="ChEBI" id="CHEBI:57783"/>
        <dbReference type="ChEBI" id="CHEBI:58349"/>
        <dbReference type="ChEBI" id="CHEBI:231623"/>
        <dbReference type="ChEBI" id="CHEBI:231637"/>
        <dbReference type="EC" id="1.3.1.94"/>
    </reaction>
    <physiologicalReaction direction="right-to-left" evidence="8 9">
        <dbReference type="Rhea" id="RHEA:80729"/>
    </physiologicalReaction>
</comment>
<evidence type="ECO:0000256" key="1">
    <source>
        <dbReference type="ARBA" id="ARBA00004127"/>
    </source>
</evidence>
<evidence type="ECO:0000313" key="11">
    <source>
        <dbReference type="EMBL" id="VDP92113.1"/>
    </source>
</evidence>
<evidence type="ECO:0000256" key="3">
    <source>
        <dbReference type="ARBA" id="ARBA00022692"/>
    </source>
</evidence>
<dbReference type="InterPro" id="IPR039698">
    <property type="entry name" value="Dfg10/SRD5A3"/>
</dbReference>